<feature type="domain" description="EGF-like" evidence="8">
    <location>
        <begin position="90"/>
        <end position="126"/>
    </location>
</feature>
<dbReference type="GO" id="GO:0004674">
    <property type="term" value="F:protein serine/threonine kinase activity"/>
    <property type="evidence" value="ECO:0007669"/>
    <property type="project" value="UniProtKB-EC"/>
</dbReference>
<sequence length="381" mass="43066">MPEIFIWKDNYPFFRSGPWNRQVFIGVPYMNSATVDGLNIVDDGEGTIDLTFSYANQSFLSSFALTSQGQLEQTRWEHGMEDRIVLWGVPMFDCEFYGKCGPFGRCNAQASPMCSCLRGFDPKNPEEWYTGNWTSGCIRRKSLQCERVKNGTEADVFLKLGNMKVPDLAQWSHLTEIECKDKCLTNCSCIAYAYSSGIGCMSWIGDLIDIQEFPKGGEDLYIRMAYSESDGNHRQKVTVMVSAVIGTITIAMICALLTWRFMSKRRASKGREDLLSDTNAWKLWNEGDISALVDPAISDPSSQLEIFRCIHVGLLCVQEFPEDRPTASTVVSMLNSEISYLATPKPPPFTERRHHLNEEIHHQNEEKCSINHVTVTVVDGR</sequence>
<evidence type="ECO:0000256" key="7">
    <source>
        <dbReference type="SAM" id="Phobius"/>
    </source>
</evidence>
<dbReference type="PANTHER" id="PTHR32444">
    <property type="entry name" value="BULB-TYPE LECTIN DOMAIN-CONTAINING PROTEIN"/>
    <property type="match status" value="1"/>
</dbReference>
<dbReference type="CDD" id="cd01098">
    <property type="entry name" value="PAN_AP_plant"/>
    <property type="match status" value="1"/>
</dbReference>
<evidence type="ECO:0000313" key="11">
    <source>
        <dbReference type="Proteomes" id="UP000326939"/>
    </source>
</evidence>
<evidence type="ECO:0000256" key="2">
    <source>
        <dbReference type="ARBA" id="ARBA00022729"/>
    </source>
</evidence>
<proteinExistence type="predicted"/>
<dbReference type="InterPro" id="IPR011009">
    <property type="entry name" value="Kinase-like_dom_sf"/>
</dbReference>
<dbReference type="AlphaFoldDB" id="A0A5N5N1N2"/>
<comment type="catalytic activity">
    <reaction evidence="4">
        <text>L-threonyl-[protein] + ATP = O-phospho-L-threonyl-[protein] + ADP + H(+)</text>
        <dbReference type="Rhea" id="RHEA:46608"/>
        <dbReference type="Rhea" id="RHEA-COMP:11060"/>
        <dbReference type="Rhea" id="RHEA-COMP:11605"/>
        <dbReference type="ChEBI" id="CHEBI:15378"/>
        <dbReference type="ChEBI" id="CHEBI:30013"/>
        <dbReference type="ChEBI" id="CHEBI:30616"/>
        <dbReference type="ChEBI" id="CHEBI:61977"/>
        <dbReference type="ChEBI" id="CHEBI:456216"/>
        <dbReference type="EC" id="2.7.11.1"/>
    </reaction>
</comment>
<dbReference type="SUPFAM" id="SSF56112">
    <property type="entry name" value="Protein kinase-like (PK-like)"/>
    <property type="match status" value="1"/>
</dbReference>
<keyword evidence="7" id="KW-0812">Transmembrane</keyword>
<dbReference type="Pfam" id="PF11883">
    <property type="entry name" value="DUF3403"/>
    <property type="match status" value="1"/>
</dbReference>
<dbReference type="Proteomes" id="UP000326939">
    <property type="component" value="Chromosome 4"/>
</dbReference>
<evidence type="ECO:0000256" key="3">
    <source>
        <dbReference type="ARBA" id="ARBA00023157"/>
    </source>
</evidence>
<comment type="catalytic activity">
    <reaction evidence="5">
        <text>L-seryl-[protein] + ATP = O-phospho-L-seryl-[protein] + ADP + H(+)</text>
        <dbReference type="Rhea" id="RHEA:17989"/>
        <dbReference type="Rhea" id="RHEA-COMP:9863"/>
        <dbReference type="Rhea" id="RHEA-COMP:11604"/>
        <dbReference type="ChEBI" id="CHEBI:15378"/>
        <dbReference type="ChEBI" id="CHEBI:29999"/>
        <dbReference type="ChEBI" id="CHEBI:30616"/>
        <dbReference type="ChEBI" id="CHEBI:83421"/>
        <dbReference type="ChEBI" id="CHEBI:456216"/>
        <dbReference type="EC" id="2.7.11.1"/>
    </reaction>
</comment>
<evidence type="ECO:0000259" key="9">
    <source>
        <dbReference type="PROSITE" id="PS50948"/>
    </source>
</evidence>
<dbReference type="Pfam" id="PF08276">
    <property type="entry name" value="PAN_2"/>
    <property type="match status" value="1"/>
</dbReference>
<dbReference type="GO" id="GO:0048544">
    <property type="term" value="P:recognition of pollen"/>
    <property type="evidence" value="ECO:0007669"/>
    <property type="project" value="InterPro"/>
</dbReference>
<dbReference type="InterPro" id="IPR000742">
    <property type="entry name" value="EGF"/>
</dbReference>
<dbReference type="EMBL" id="VDCV01000004">
    <property type="protein sequence ID" value="KAB5560493.1"/>
    <property type="molecule type" value="Genomic_DNA"/>
</dbReference>
<comment type="caution">
    <text evidence="10">The sequence shown here is derived from an EMBL/GenBank/DDBJ whole genome shotgun (WGS) entry which is preliminary data.</text>
</comment>
<evidence type="ECO:0000313" key="10">
    <source>
        <dbReference type="EMBL" id="KAB5560493.1"/>
    </source>
</evidence>
<feature type="transmembrane region" description="Helical" evidence="7">
    <location>
        <begin position="237"/>
        <end position="259"/>
    </location>
</feature>
<keyword evidence="7" id="KW-1133">Transmembrane helix</keyword>
<keyword evidence="3" id="KW-1015">Disulfide bond</keyword>
<name>A0A5N5N1N2_9ROSI</name>
<dbReference type="InterPro" id="IPR003609">
    <property type="entry name" value="Pan_app"/>
</dbReference>
<dbReference type="Pfam" id="PF00954">
    <property type="entry name" value="S_locus_glycop"/>
    <property type="match status" value="1"/>
</dbReference>
<evidence type="ECO:0000256" key="6">
    <source>
        <dbReference type="PROSITE-ProRule" id="PRU00076"/>
    </source>
</evidence>
<evidence type="ECO:0000256" key="1">
    <source>
        <dbReference type="ARBA" id="ARBA00012513"/>
    </source>
</evidence>
<evidence type="ECO:0000259" key="8">
    <source>
        <dbReference type="PROSITE" id="PS50026"/>
    </source>
</evidence>
<dbReference type="Gene3D" id="1.10.510.10">
    <property type="entry name" value="Transferase(Phosphotransferase) domain 1"/>
    <property type="match status" value="1"/>
</dbReference>
<keyword evidence="6" id="KW-0245">EGF-like domain</keyword>
<organism evidence="10 11">
    <name type="scientific">Salix brachista</name>
    <dbReference type="NCBI Taxonomy" id="2182728"/>
    <lineage>
        <taxon>Eukaryota</taxon>
        <taxon>Viridiplantae</taxon>
        <taxon>Streptophyta</taxon>
        <taxon>Embryophyta</taxon>
        <taxon>Tracheophyta</taxon>
        <taxon>Spermatophyta</taxon>
        <taxon>Magnoliopsida</taxon>
        <taxon>eudicotyledons</taxon>
        <taxon>Gunneridae</taxon>
        <taxon>Pentapetalae</taxon>
        <taxon>rosids</taxon>
        <taxon>fabids</taxon>
        <taxon>Malpighiales</taxon>
        <taxon>Salicaceae</taxon>
        <taxon>Saliceae</taxon>
        <taxon>Salix</taxon>
    </lineage>
</organism>
<evidence type="ECO:0000256" key="5">
    <source>
        <dbReference type="ARBA" id="ARBA00048679"/>
    </source>
</evidence>
<dbReference type="SMART" id="SM00473">
    <property type="entry name" value="PAN_AP"/>
    <property type="match status" value="1"/>
</dbReference>
<gene>
    <name evidence="10" type="ORF">DKX38_005450</name>
</gene>
<dbReference type="PROSITE" id="PS50948">
    <property type="entry name" value="PAN"/>
    <property type="match status" value="1"/>
</dbReference>
<dbReference type="PROSITE" id="PS50026">
    <property type="entry name" value="EGF_3"/>
    <property type="match status" value="1"/>
</dbReference>
<evidence type="ECO:0000256" key="4">
    <source>
        <dbReference type="ARBA" id="ARBA00047899"/>
    </source>
</evidence>
<keyword evidence="7" id="KW-0472">Membrane</keyword>
<dbReference type="InterPro" id="IPR000858">
    <property type="entry name" value="S_locus_glycoprot_dom"/>
</dbReference>
<dbReference type="PANTHER" id="PTHR32444:SF198">
    <property type="entry name" value="BULB-TYPE LECTIN DOMAIN-CONTAINING PROTEIN"/>
    <property type="match status" value="1"/>
</dbReference>
<dbReference type="EC" id="2.7.11.1" evidence="1"/>
<reference evidence="11" key="1">
    <citation type="journal article" date="2019" name="Gigascience">
        <title>De novo genome assembly of the endangered Acer yangbiense, a plant species with extremely small populations endemic to Yunnan Province, China.</title>
        <authorList>
            <person name="Yang J."/>
            <person name="Wariss H.M."/>
            <person name="Tao L."/>
            <person name="Zhang R."/>
            <person name="Yun Q."/>
            <person name="Hollingsworth P."/>
            <person name="Dao Z."/>
            <person name="Luo G."/>
            <person name="Guo H."/>
            <person name="Ma Y."/>
            <person name="Sun W."/>
        </authorList>
    </citation>
    <scope>NUCLEOTIDE SEQUENCE [LARGE SCALE GENOMIC DNA]</scope>
    <source>
        <strain evidence="11">cv. br00</strain>
    </source>
</reference>
<feature type="domain" description="Apple" evidence="9">
    <location>
        <begin position="145"/>
        <end position="225"/>
    </location>
</feature>
<keyword evidence="2" id="KW-0732">Signal</keyword>
<comment type="caution">
    <text evidence="6">Lacks conserved residue(s) required for the propagation of feature annotation.</text>
</comment>
<dbReference type="InterPro" id="IPR021820">
    <property type="entry name" value="S-locus_recpt_kinase_C"/>
</dbReference>
<accession>A0A5N5N1N2</accession>
<protein>
    <recommendedName>
        <fullName evidence="1">non-specific serine/threonine protein kinase</fullName>
        <ecNumber evidence="1">2.7.11.1</ecNumber>
    </recommendedName>
</protein>
<keyword evidence="11" id="KW-1185">Reference proteome</keyword>